<keyword evidence="4 10" id="KW-1133">Transmembrane helix</keyword>
<reference evidence="12" key="1">
    <citation type="submission" date="2025-08" db="UniProtKB">
        <authorList>
            <consortium name="Ensembl"/>
        </authorList>
    </citation>
    <scope>IDENTIFICATION</scope>
</reference>
<dbReference type="PRINTS" id="PR02108">
    <property type="entry name" value="MRGPCRFAMILY"/>
</dbReference>
<comment type="similarity">
    <text evidence="9">Belongs to the G-protein coupled receptor 1 family. Mas subfamily.</text>
</comment>
<feature type="transmembrane region" description="Helical" evidence="10">
    <location>
        <begin position="177"/>
        <end position="199"/>
    </location>
</feature>
<feature type="transmembrane region" description="Helical" evidence="10">
    <location>
        <begin position="20"/>
        <end position="42"/>
    </location>
</feature>
<evidence type="ECO:0000256" key="2">
    <source>
        <dbReference type="ARBA" id="ARBA00022475"/>
    </source>
</evidence>
<dbReference type="Gene3D" id="1.20.1070.10">
    <property type="entry name" value="Rhodopsin 7-helix transmembrane proteins"/>
    <property type="match status" value="1"/>
</dbReference>
<sequence length="309" mass="35179">ALAMIPVLFPEWELYLTSSQIVALLICLCGLAGNGAVIWFLSSRHVSRNSTTRYILILTVSDFLFLLILVPSSLLFLLEDVSCSVIMPLPYVWVLSQLCLMSYITWLYVLTFISIQRCRSIHCPIWHCCHRPKHLSKVVCALLWVFSIIVFTLFATWFSLCMSQLPEHCRVSLISRYTFDLLLCAPFMLISSTILFIKVKSGSNQQQAKRLDVVICLIVLLTLPLSLRKLLQLLSYTIFSNHVAFLLTCIHISIKPFIYFLAGSCWRHCSMGSLRLSLQRIFEDLVIPPAALPRDTGTVAEEFLEPPDE</sequence>
<reference evidence="12" key="2">
    <citation type="submission" date="2025-09" db="UniProtKB">
        <authorList>
            <consortium name="Ensembl"/>
        </authorList>
    </citation>
    <scope>IDENTIFICATION</scope>
</reference>
<evidence type="ECO:0000256" key="4">
    <source>
        <dbReference type="ARBA" id="ARBA00022989"/>
    </source>
</evidence>
<accession>A0A803V9E1</accession>
<evidence type="ECO:0000256" key="6">
    <source>
        <dbReference type="ARBA" id="ARBA00023136"/>
    </source>
</evidence>
<proteinExistence type="inferred from homology"/>
<keyword evidence="13" id="KW-1185">Reference proteome</keyword>
<feature type="transmembrane region" description="Helical" evidence="10">
    <location>
        <begin position="90"/>
        <end position="115"/>
    </location>
</feature>
<dbReference type="PRINTS" id="PR00237">
    <property type="entry name" value="GPCRRHODOPSN"/>
</dbReference>
<evidence type="ECO:0000256" key="1">
    <source>
        <dbReference type="ARBA" id="ARBA00004651"/>
    </source>
</evidence>
<evidence type="ECO:0000256" key="9">
    <source>
        <dbReference type="ARBA" id="ARBA00061394"/>
    </source>
</evidence>
<keyword evidence="2" id="KW-1003">Cell membrane</keyword>
<dbReference type="AlphaFoldDB" id="A0A803V9E1"/>
<keyword evidence="3 10" id="KW-0812">Transmembrane</keyword>
<dbReference type="InterPro" id="IPR000276">
    <property type="entry name" value="GPCR_Rhodpsn"/>
</dbReference>
<keyword evidence="8" id="KW-0807">Transducer</keyword>
<dbReference type="GO" id="GO:0004930">
    <property type="term" value="F:G protein-coupled receptor activity"/>
    <property type="evidence" value="ECO:0007669"/>
    <property type="project" value="UniProtKB-KW"/>
</dbReference>
<evidence type="ECO:0000256" key="7">
    <source>
        <dbReference type="ARBA" id="ARBA00023170"/>
    </source>
</evidence>
<feature type="transmembrane region" description="Helical" evidence="10">
    <location>
        <begin position="54"/>
        <end position="78"/>
    </location>
</feature>
<keyword evidence="7" id="KW-0675">Receptor</keyword>
<protein>
    <recommendedName>
        <fullName evidence="11">G-protein coupled receptors family 1 profile domain-containing protein</fullName>
    </recommendedName>
</protein>
<dbReference type="Proteomes" id="UP000016665">
    <property type="component" value="Unplaced"/>
</dbReference>
<comment type="subcellular location">
    <subcellularLocation>
        <location evidence="1">Cell membrane</location>
        <topology evidence="1">Multi-pass membrane protein</topology>
    </subcellularLocation>
</comment>
<dbReference type="GeneTree" id="ENSGT01030000234639"/>
<evidence type="ECO:0000256" key="3">
    <source>
        <dbReference type="ARBA" id="ARBA00022692"/>
    </source>
</evidence>
<dbReference type="FunFam" id="1.20.1070.10:FF:000193">
    <property type="entry name" value="Mas-related G-protein coupled receptor member E"/>
    <property type="match status" value="1"/>
</dbReference>
<dbReference type="PANTHER" id="PTHR11334:SF68">
    <property type="entry name" value="G-PROTEIN COUPLED RECEPTORS FAMILY 1 PROFILE DOMAIN-CONTAINING PROTEIN-RELATED"/>
    <property type="match status" value="1"/>
</dbReference>
<dbReference type="SUPFAM" id="SSF81321">
    <property type="entry name" value="Family A G protein-coupled receptor-like"/>
    <property type="match status" value="1"/>
</dbReference>
<dbReference type="PROSITE" id="PS50262">
    <property type="entry name" value="G_PROTEIN_RECEP_F1_2"/>
    <property type="match status" value="1"/>
</dbReference>
<dbReference type="PANTHER" id="PTHR11334">
    <property type="entry name" value="MAS-RELATED G-PROTEIN COUPLED RECEPTOR"/>
    <property type="match status" value="1"/>
</dbReference>
<feature type="transmembrane region" description="Helical" evidence="10">
    <location>
        <begin position="135"/>
        <end position="157"/>
    </location>
</feature>
<feature type="domain" description="G-protein coupled receptors family 1 profile" evidence="11">
    <location>
        <begin position="33"/>
        <end position="259"/>
    </location>
</feature>
<evidence type="ECO:0000256" key="5">
    <source>
        <dbReference type="ARBA" id="ARBA00023040"/>
    </source>
</evidence>
<evidence type="ECO:0000259" key="11">
    <source>
        <dbReference type="PROSITE" id="PS50262"/>
    </source>
</evidence>
<feature type="transmembrane region" description="Helical" evidence="10">
    <location>
        <begin position="243"/>
        <end position="262"/>
    </location>
</feature>
<organism evidence="12 13">
    <name type="scientific">Ficedula albicollis</name>
    <name type="common">Collared flycatcher</name>
    <name type="synonym">Muscicapa albicollis</name>
    <dbReference type="NCBI Taxonomy" id="59894"/>
    <lineage>
        <taxon>Eukaryota</taxon>
        <taxon>Metazoa</taxon>
        <taxon>Chordata</taxon>
        <taxon>Craniata</taxon>
        <taxon>Vertebrata</taxon>
        <taxon>Euteleostomi</taxon>
        <taxon>Archelosauria</taxon>
        <taxon>Archosauria</taxon>
        <taxon>Dinosauria</taxon>
        <taxon>Saurischia</taxon>
        <taxon>Theropoda</taxon>
        <taxon>Coelurosauria</taxon>
        <taxon>Aves</taxon>
        <taxon>Neognathae</taxon>
        <taxon>Neoaves</taxon>
        <taxon>Telluraves</taxon>
        <taxon>Australaves</taxon>
        <taxon>Passeriformes</taxon>
        <taxon>Muscicapidae</taxon>
        <taxon>Ficedula</taxon>
    </lineage>
</organism>
<dbReference type="InterPro" id="IPR017452">
    <property type="entry name" value="GPCR_Rhodpsn_7TM"/>
</dbReference>
<dbReference type="InterPro" id="IPR026234">
    <property type="entry name" value="MRGPCRFAMILY"/>
</dbReference>
<name>A0A803V9E1_FICAL</name>
<feature type="transmembrane region" description="Helical" evidence="10">
    <location>
        <begin position="211"/>
        <end position="231"/>
    </location>
</feature>
<evidence type="ECO:0000256" key="8">
    <source>
        <dbReference type="ARBA" id="ARBA00023224"/>
    </source>
</evidence>
<keyword evidence="5" id="KW-0297">G-protein coupled receptor</keyword>
<evidence type="ECO:0000313" key="12">
    <source>
        <dbReference type="Ensembl" id="ENSFALP00000019347.1"/>
    </source>
</evidence>
<evidence type="ECO:0000256" key="10">
    <source>
        <dbReference type="SAM" id="Phobius"/>
    </source>
</evidence>
<evidence type="ECO:0000313" key="13">
    <source>
        <dbReference type="Proteomes" id="UP000016665"/>
    </source>
</evidence>
<keyword evidence="6 10" id="KW-0472">Membrane</keyword>
<dbReference type="GO" id="GO:0005886">
    <property type="term" value="C:plasma membrane"/>
    <property type="evidence" value="ECO:0007669"/>
    <property type="project" value="UniProtKB-SubCell"/>
</dbReference>
<dbReference type="Ensembl" id="ENSFALT00000026133.1">
    <property type="protein sequence ID" value="ENSFALP00000019347.1"/>
    <property type="gene ID" value="ENSFALG00000027190.1"/>
</dbReference>